<dbReference type="PANTHER" id="PTHR23100:SF0">
    <property type="entry name" value="ARGININE BIOSYNTHESIS BIFUNCTIONAL PROTEIN ARGJ, MITOCHONDRIAL"/>
    <property type="match status" value="1"/>
</dbReference>
<dbReference type="EC" id="2.3.1.1" evidence="9"/>
<dbReference type="InterPro" id="IPR042195">
    <property type="entry name" value="ArgJ_beta_C"/>
</dbReference>
<comment type="function">
    <text evidence="9">Catalyzes two activities which are involved in the cyclic version of arginine biosynthesis: the synthesis of N-acetylglutamate from glutamate and acetyl-CoA as the acetyl donor, and of ornithine by transacetylation between N(2)-acetylornithine and glutamate.</text>
</comment>
<gene>
    <name evidence="9" type="primary">argJ</name>
    <name evidence="10" type="ORF">EV147_0040</name>
</gene>
<reference evidence="10 11" key="1">
    <citation type="journal article" date="2015" name="Stand. Genomic Sci.">
        <title>Genomic Encyclopedia of Bacterial and Archaeal Type Strains, Phase III: the genomes of soil and plant-associated and newly described type strains.</title>
        <authorList>
            <person name="Whitman W.B."/>
            <person name="Woyke T."/>
            <person name="Klenk H.P."/>
            <person name="Zhou Y."/>
            <person name="Lilburn T.G."/>
            <person name="Beck B.J."/>
            <person name="De Vos P."/>
            <person name="Vandamme P."/>
            <person name="Eisen J.A."/>
            <person name="Garrity G."/>
            <person name="Hugenholtz P."/>
            <person name="Kyrpides N.C."/>
        </authorList>
    </citation>
    <scope>NUCLEOTIDE SEQUENCE [LARGE SCALE GENOMIC DNA]</scope>
    <source>
        <strain evidence="10 11">ASC-9842</strain>
    </source>
</reference>
<comment type="pathway">
    <text evidence="9">Amino-acid biosynthesis; L-arginine biosynthesis; L-ornithine and N-acetyl-L-glutamate from L-glutamate and N(2)-acetyl-L-ornithine (cyclic): step 1/1.</text>
</comment>
<organism evidence="10 11">
    <name type="scientific">Cupriavidus agavae</name>
    <dbReference type="NCBI Taxonomy" id="1001822"/>
    <lineage>
        <taxon>Bacteria</taxon>
        <taxon>Pseudomonadati</taxon>
        <taxon>Pseudomonadota</taxon>
        <taxon>Betaproteobacteria</taxon>
        <taxon>Burkholderiales</taxon>
        <taxon>Burkholderiaceae</taxon>
        <taxon>Cupriavidus</taxon>
    </lineage>
</organism>
<dbReference type="CDD" id="cd02152">
    <property type="entry name" value="OAT"/>
    <property type="match status" value="1"/>
</dbReference>
<dbReference type="RefSeq" id="WP_130389132.1">
    <property type="nucleotide sequence ID" value="NZ_SGXM01000001.1"/>
</dbReference>
<dbReference type="GO" id="GO:0006526">
    <property type="term" value="P:L-arginine biosynthetic process"/>
    <property type="evidence" value="ECO:0007669"/>
    <property type="project" value="UniProtKB-UniRule"/>
</dbReference>
<dbReference type="Pfam" id="PF01960">
    <property type="entry name" value="ArgJ"/>
    <property type="match status" value="1"/>
</dbReference>
<evidence type="ECO:0000256" key="3">
    <source>
        <dbReference type="ARBA" id="ARBA00022571"/>
    </source>
</evidence>
<dbReference type="GO" id="GO:0005737">
    <property type="term" value="C:cytoplasm"/>
    <property type="evidence" value="ECO:0007669"/>
    <property type="project" value="UniProtKB-SubCell"/>
</dbReference>
<evidence type="ECO:0000313" key="11">
    <source>
        <dbReference type="Proteomes" id="UP000291078"/>
    </source>
</evidence>
<evidence type="ECO:0000256" key="5">
    <source>
        <dbReference type="ARBA" id="ARBA00022679"/>
    </source>
</evidence>
<dbReference type="GO" id="GO:0004358">
    <property type="term" value="F:L-glutamate N-acetyltransferase activity, acting on acetyl-L-ornithine as donor"/>
    <property type="evidence" value="ECO:0007669"/>
    <property type="project" value="UniProtKB-UniRule"/>
</dbReference>
<feature type="binding site" evidence="9">
    <location>
        <position position="403"/>
    </location>
    <ligand>
        <name>substrate</name>
    </ligand>
</feature>
<dbReference type="GO" id="GO:0006592">
    <property type="term" value="P:ornithine biosynthetic process"/>
    <property type="evidence" value="ECO:0007669"/>
    <property type="project" value="TreeGrafter"/>
</dbReference>
<feature type="binding site" evidence="9">
    <location>
        <position position="182"/>
    </location>
    <ligand>
        <name>substrate</name>
    </ligand>
</feature>
<evidence type="ECO:0000256" key="8">
    <source>
        <dbReference type="ARBA" id="ARBA00049439"/>
    </source>
</evidence>
<comment type="catalytic activity">
    <reaction evidence="9">
        <text>L-glutamate + acetyl-CoA = N-acetyl-L-glutamate + CoA + H(+)</text>
        <dbReference type="Rhea" id="RHEA:24292"/>
        <dbReference type="ChEBI" id="CHEBI:15378"/>
        <dbReference type="ChEBI" id="CHEBI:29985"/>
        <dbReference type="ChEBI" id="CHEBI:44337"/>
        <dbReference type="ChEBI" id="CHEBI:57287"/>
        <dbReference type="ChEBI" id="CHEBI:57288"/>
        <dbReference type="EC" id="2.3.1.1"/>
    </reaction>
</comment>
<comment type="subcellular location">
    <subcellularLocation>
        <location evidence="9">Cytoplasm</location>
    </subcellularLocation>
</comment>
<comment type="pathway">
    <text evidence="9">Amino-acid biosynthesis; L-arginine biosynthesis; N(2)-acetyl-L-ornithine from L-glutamate: step 1/4.</text>
</comment>
<dbReference type="OrthoDB" id="9804242at2"/>
<evidence type="ECO:0000256" key="4">
    <source>
        <dbReference type="ARBA" id="ARBA00022605"/>
    </source>
</evidence>
<comment type="caution">
    <text evidence="10">The sequence shown here is derived from an EMBL/GenBank/DDBJ whole genome shotgun (WGS) entry which is preliminary data.</text>
</comment>
<dbReference type="NCBIfam" id="TIGR00120">
    <property type="entry name" value="ArgJ"/>
    <property type="match status" value="1"/>
</dbReference>
<dbReference type="EMBL" id="SGXM01000001">
    <property type="protein sequence ID" value="RZT41055.1"/>
    <property type="molecule type" value="Genomic_DNA"/>
</dbReference>
<evidence type="ECO:0000256" key="2">
    <source>
        <dbReference type="ARBA" id="ARBA00011475"/>
    </source>
</evidence>
<keyword evidence="7 9" id="KW-0012">Acyltransferase</keyword>
<dbReference type="Gene3D" id="3.30.2330.10">
    <property type="entry name" value="arginine biosynthesis bifunctional protein suprefamily"/>
    <property type="match status" value="1"/>
</dbReference>
<feature type="chain" id="PRO_5023210569" description="Arginine biosynthesis bifunctional protein ArgJ beta chain" evidence="9">
    <location>
        <begin position="193"/>
        <end position="408"/>
    </location>
</feature>
<evidence type="ECO:0000313" key="10">
    <source>
        <dbReference type="EMBL" id="RZT41055.1"/>
    </source>
</evidence>
<evidence type="ECO:0000256" key="6">
    <source>
        <dbReference type="ARBA" id="ARBA00022813"/>
    </source>
</evidence>
<keyword evidence="11" id="KW-1185">Reference proteome</keyword>
<dbReference type="Proteomes" id="UP000291078">
    <property type="component" value="Unassembled WGS sequence"/>
</dbReference>
<accession>A0A4Q7S3P4</accession>
<feature type="site" description="Cleavage; by autolysis" evidence="9">
    <location>
        <begin position="192"/>
        <end position="193"/>
    </location>
</feature>
<feature type="binding site" evidence="9">
    <location>
        <position position="408"/>
    </location>
    <ligand>
        <name>substrate</name>
    </ligand>
</feature>
<protein>
    <recommendedName>
        <fullName evidence="9">Arginine biosynthesis bifunctional protein ArgJ</fullName>
    </recommendedName>
    <domain>
        <recommendedName>
            <fullName evidence="9">Glutamate N-acetyltransferase</fullName>
            <ecNumber evidence="9">2.3.1.35</ecNumber>
        </recommendedName>
        <alternativeName>
            <fullName evidence="9">Ornithine acetyltransferase</fullName>
            <shortName evidence="9">OATase</shortName>
        </alternativeName>
        <alternativeName>
            <fullName evidence="9">Ornithine transacetylase</fullName>
        </alternativeName>
    </domain>
    <domain>
        <recommendedName>
            <fullName evidence="9">Amino-acid acetyltransferase</fullName>
            <ecNumber evidence="9">2.3.1.1</ecNumber>
        </recommendedName>
        <alternativeName>
            <fullName evidence="9">N-acetylglutamate synthase</fullName>
            <shortName evidence="9">AGSase</shortName>
        </alternativeName>
    </domain>
    <component>
        <recommendedName>
            <fullName evidence="9">Arginine biosynthesis bifunctional protein ArgJ alpha chain</fullName>
        </recommendedName>
    </component>
    <component>
        <recommendedName>
            <fullName evidence="9">Arginine biosynthesis bifunctional protein ArgJ beta chain</fullName>
        </recommendedName>
    </component>
</protein>
<dbReference type="PANTHER" id="PTHR23100">
    <property type="entry name" value="ARGININE BIOSYNTHESIS BIFUNCTIONAL PROTEIN ARGJ"/>
    <property type="match status" value="1"/>
</dbReference>
<keyword evidence="5 9" id="KW-0808">Transferase</keyword>
<comment type="catalytic activity">
    <reaction evidence="8 9">
        <text>N(2)-acetyl-L-ornithine + L-glutamate = N-acetyl-L-glutamate + L-ornithine</text>
        <dbReference type="Rhea" id="RHEA:15349"/>
        <dbReference type="ChEBI" id="CHEBI:29985"/>
        <dbReference type="ChEBI" id="CHEBI:44337"/>
        <dbReference type="ChEBI" id="CHEBI:46911"/>
        <dbReference type="ChEBI" id="CHEBI:57805"/>
        <dbReference type="EC" id="2.3.1.35"/>
    </reaction>
</comment>
<feature type="chain" id="PRO_5023210568" description="Arginine biosynthesis bifunctional protein ArgJ alpha chain" evidence="9">
    <location>
        <begin position="1"/>
        <end position="192"/>
    </location>
</feature>
<evidence type="ECO:0000256" key="9">
    <source>
        <dbReference type="HAMAP-Rule" id="MF_01106"/>
    </source>
</evidence>
<dbReference type="FunFam" id="3.60.70.12:FF:000001">
    <property type="entry name" value="Arginine biosynthesis bifunctional protein ArgJ, chloroplastic"/>
    <property type="match status" value="1"/>
</dbReference>
<dbReference type="Gene3D" id="3.60.70.12">
    <property type="entry name" value="L-amino peptidase D-ALA esterase/amidase"/>
    <property type="match status" value="1"/>
</dbReference>
<keyword evidence="9" id="KW-0511">Multifunctional enzyme</keyword>
<keyword evidence="4 9" id="KW-0028">Amino-acid biosynthesis</keyword>
<evidence type="ECO:0000256" key="1">
    <source>
        <dbReference type="ARBA" id="ARBA00006774"/>
    </source>
</evidence>
<comment type="subunit">
    <text evidence="2 9">Heterotetramer of two alpha and two beta chains.</text>
</comment>
<dbReference type="EC" id="2.3.1.35" evidence="9"/>
<comment type="similarity">
    <text evidence="1 9">Belongs to the ArgJ family.</text>
</comment>
<feature type="site" description="Involved in the stabilization of negative charge on the oxyanion by the formation of the oxyanion hole" evidence="9">
    <location>
        <position position="120"/>
    </location>
</feature>
<feature type="binding site" evidence="9">
    <location>
        <position position="193"/>
    </location>
    <ligand>
        <name>substrate</name>
    </ligand>
</feature>
<name>A0A4Q7S3P4_9BURK</name>
<dbReference type="SUPFAM" id="SSF56266">
    <property type="entry name" value="DmpA/ArgJ-like"/>
    <property type="match status" value="1"/>
</dbReference>
<sequence length="408" mass="42438">MPVNLPLPLAANLKSVAGVELGWAEGGIRKANRKDVLVVKVAEGSTVAGVFTQNRFCAAPVQVCREHLAAGAGIRALVVNTGNANAGTGEPGLAAARATCEALGKQLGIAASQVLPFSTGVILEKLPVDRLTAALPAAIANARADNWLAAAEAIMTTDTQPKAASRTVQIDGKTVTMSGISKGAGMIRPNMATMLGFIAMDAAVAQPVLQALVSHAADHSFNSITIDGDTSTNDSFVLIASGQSGAAVTSAGGAAFEALRDAVTSLAQELAQMIVRDGEGATKLMTIRVEGGRNVAECRQIAYAVAHSPLVKTAFYASDPNLGRILAAVGYAGVDDLDVNRVNLWLDDVWVARDGGRNPDYREEDGQCVMKQAEITVRIALGRGDAEATVWTCDLSHDYVSINADYRS</sequence>
<dbReference type="FunFam" id="3.10.20.340:FF:000001">
    <property type="entry name" value="Arginine biosynthesis bifunctional protein ArgJ, chloroplastic"/>
    <property type="match status" value="1"/>
</dbReference>
<keyword evidence="3 9" id="KW-0055">Arginine biosynthesis</keyword>
<dbReference type="Gene3D" id="3.10.20.340">
    <property type="entry name" value="ArgJ beta chain, C-terminal domain"/>
    <property type="match status" value="1"/>
</dbReference>
<evidence type="ECO:0000256" key="7">
    <source>
        <dbReference type="ARBA" id="ARBA00023315"/>
    </source>
</evidence>
<keyword evidence="9" id="KW-0963">Cytoplasm</keyword>
<feature type="binding site" evidence="9">
    <location>
        <position position="279"/>
    </location>
    <ligand>
        <name>substrate</name>
    </ligand>
</feature>
<dbReference type="GO" id="GO:0004042">
    <property type="term" value="F:L-glutamate N-acetyltransferase activity"/>
    <property type="evidence" value="ECO:0007669"/>
    <property type="project" value="UniProtKB-UniRule"/>
</dbReference>
<dbReference type="HAMAP" id="MF_01106">
    <property type="entry name" value="ArgJ"/>
    <property type="match status" value="1"/>
</dbReference>
<proteinExistence type="inferred from homology"/>
<dbReference type="InterPro" id="IPR016117">
    <property type="entry name" value="ArgJ-like_dom_sf"/>
</dbReference>
<feature type="binding site" evidence="9">
    <location>
        <position position="156"/>
    </location>
    <ligand>
        <name>substrate</name>
    </ligand>
</feature>
<keyword evidence="6 9" id="KW-0068">Autocatalytic cleavage</keyword>
<feature type="site" description="Involved in the stabilization of negative charge on the oxyanion by the formation of the oxyanion hole" evidence="9">
    <location>
        <position position="119"/>
    </location>
</feature>
<dbReference type="UniPathway" id="UPA00068">
    <property type="reaction ID" value="UER00106"/>
</dbReference>
<dbReference type="NCBIfam" id="NF003802">
    <property type="entry name" value="PRK05388.1"/>
    <property type="match status" value="1"/>
</dbReference>
<dbReference type="AlphaFoldDB" id="A0A4Q7S3P4"/>
<dbReference type="InterPro" id="IPR002813">
    <property type="entry name" value="Arg_biosynth_ArgJ"/>
</dbReference>
<feature type="active site" description="Nucleophile" evidence="9">
    <location>
        <position position="193"/>
    </location>
</feature>